<dbReference type="PANTHER" id="PTHR11011:SF45">
    <property type="entry name" value="FATTY ACYL-COA REDUCTASE CG8306-RELATED"/>
    <property type="match status" value="1"/>
</dbReference>
<dbReference type="SUPFAM" id="SSF51735">
    <property type="entry name" value="NAD(P)-binding Rossmann-fold domains"/>
    <property type="match status" value="1"/>
</dbReference>
<gene>
    <name evidence="2" type="ORF">B1A_17227</name>
</gene>
<dbReference type="PANTHER" id="PTHR11011">
    <property type="entry name" value="MALE STERILITY PROTEIN 2-RELATED"/>
    <property type="match status" value="1"/>
</dbReference>
<dbReference type="EMBL" id="AUZX01012665">
    <property type="protein sequence ID" value="EQD38457.1"/>
    <property type="molecule type" value="Genomic_DNA"/>
</dbReference>
<dbReference type="GO" id="GO:0035336">
    <property type="term" value="P:long-chain fatty-acyl-CoA metabolic process"/>
    <property type="evidence" value="ECO:0007669"/>
    <property type="project" value="TreeGrafter"/>
</dbReference>
<reference evidence="2" key="1">
    <citation type="submission" date="2013-08" db="EMBL/GenBank/DDBJ databases">
        <authorList>
            <person name="Mendez C."/>
            <person name="Richter M."/>
            <person name="Ferrer M."/>
            <person name="Sanchez J."/>
        </authorList>
    </citation>
    <scope>NUCLEOTIDE SEQUENCE</scope>
</reference>
<feature type="non-terminal residue" evidence="2">
    <location>
        <position position="162"/>
    </location>
</feature>
<dbReference type="InterPro" id="IPR013120">
    <property type="entry name" value="FAR_NAD-bd"/>
</dbReference>
<dbReference type="GO" id="GO:0080019">
    <property type="term" value="F:alcohol-forming very long-chain fatty acyl-CoA reductase activity"/>
    <property type="evidence" value="ECO:0007669"/>
    <property type="project" value="InterPro"/>
</dbReference>
<feature type="domain" description="Thioester reductase (TE)" evidence="1">
    <location>
        <begin position="1"/>
        <end position="84"/>
    </location>
</feature>
<dbReference type="GO" id="GO:0010345">
    <property type="term" value="P:suberin biosynthetic process"/>
    <property type="evidence" value="ECO:0007669"/>
    <property type="project" value="TreeGrafter"/>
</dbReference>
<reference evidence="2" key="2">
    <citation type="journal article" date="2014" name="ISME J.">
        <title>Microbial stratification in low pH oxic and suboxic macroscopic growths along an acid mine drainage.</title>
        <authorList>
            <person name="Mendez-Garcia C."/>
            <person name="Mesa V."/>
            <person name="Sprenger R.R."/>
            <person name="Richter M."/>
            <person name="Diez M.S."/>
            <person name="Solano J."/>
            <person name="Bargiela R."/>
            <person name="Golyshina O.V."/>
            <person name="Manteca A."/>
            <person name="Ramos J.L."/>
            <person name="Gallego J.R."/>
            <person name="Llorente I."/>
            <person name="Martins Dos Santos V.A."/>
            <person name="Jensen O.N."/>
            <person name="Pelaez A.I."/>
            <person name="Sanchez J."/>
            <person name="Ferrer M."/>
        </authorList>
    </citation>
    <scope>NUCLEOTIDE SEQUENCE</scope>
</reference>
<evidence type="ECO:0000313" key="2">
    <source>
        <dbReference type="EMBL" id="EQD38457.1"/>
    </source>
</evidence>
<evidence type="ECO:0000259" key="1">
    <source>
        <dbReference type="Pfam" id="PF07993"/>
    </source>
</evidence>
<organism evidence="2">
    <name type="scientific">mine drainage metagenome</name>
    <dbReference type="NCBI Taxonomy" id="410659"/>
    <lineage>
        <taxon>unclassified sequences</taxon>
        <taxon>metagenomes</taxon>
        <taxon>ecological metagenomes</taxon>
    </lineage>
</organism>
<dbReference type="InterPro" id="IPR036291">
    <property type="entry name" value="NAD(P)-bd_dom_sf"/>
</dbReference>
<dbReference type="Pfam" id="PF07993">
    <property type="entry name" value="NAD_binding_4"/>
    <property type="match status" value="1"/>
</dbReference>
<comment type="caution">
    <text evidence="2">The sequence shown here is derived from an EMBL/GenBank/DDBJ whole genome shotgun (WGS) entry which is preliminary data.</text>
</comment>
<dbReference type="AlphaFoldDB" id="T0Z2J0"/>
<sequence length="162" mass="17910">MPDAYTYTKALGEEALVSNHSDLAISVVRPSIIESSMIHPFPGWIKGFRMAEPIIISYARGLLKEFPGVPEGIIDVIPVDFVTGTILAVAAEDKPKPSTNIPVYQVASGSANPLRYKVLVDLVREWFLEHPLYDSQGQPILVPEWNFPGRGRVQKQLARLAT</sequence>
<dbReference type="InterPro" id="IPR026055">
    <property type="entry name" value="FAR"/>
</dbReference>
<name>T0Z2J0_9ZZZZ</name>
<proteinExistence type="predicted"/>
<protein>
    <submittedName>
        <fullName evidence="2">Male sterility, NAD-binding domain protein</fullName>
    </submittedName>
</protein>
<dbReference type="Gene3D" id="3.40.50.720">
    <property type="entry name" value="NAD(P)-binding Rossmann-like Domain"/>
    <property type="match status" value="1"/>
</dbReference>
<accession>T0Z2J0</accession>